<dbReference type="KEGG" id="adl:AURDEDRAFT_166439"/>
<organism evidence="2 3">
    <name type="scientific">Auricularia subglabra (strain TFB-10046 / SS5)</name>
    <name type="common">White-rot fungus</name>
    <name type="synonym">Auricularia delicata (strain TFB10046)</name>
    <dbReference type="NCBI Taxonomy" id="717982"/>
    <lineage>
        <taxon>Eukaryota</taxon>
        <taxon>Fungi</taxon>
        <taxon>Dikarya</taxon>
        <taxon>Basidiomycota</taxon>
        <taxon>Agaricomycotina</taxon>
        <taxon>Agaricomycetes</taxon>
        <taxon>Auriculariales</taxon>
        <taxon>Auriculariaceae</taxon>
        <taxon>Auricularia</taxon>
    </lineage>
</organism>
<dbReference type="InParanoid" id="J0WZC3"/>
<evidence type="ECO:0000256" key="1">
    <source>
        <dbReference type="SAM" id="MobiDB-lite"/>
    </source>
</evidence>
<gene>
    <name evidence="2" type="ORF">AURDEDRAFT_166439</name>
</gene>
<dbReference type="Proteomes" id="UP000006514">
    <property type="component" value="Unassembled WGS sequence"/>
</dbReference>
<accession>J0WZC3</accession>
<keyword evidence="3" id="KW-1185">Reference proteome</keyword>
<name>J0WZC3_AURST</name>
<evidence type="ECO:0000313" key="3">
    <source>
        <dbReference type="Proteomes" id="UP000006514"/>
    </source>
</evidence>
<feature type="compositionally biased region" description="Low complexity" evidence="1">
    <location>
        <begin position="262"/>
        <end position="274"/>
    </location>
</feature>
<reference evidence="3" key="1">
    <citation type="journal article" date="2012" name="Science">
        <title>The Paleozoic origin of enzymatic lignin decomposition reconstructed from 31 fungal genomes.</title>
        <authorList>
            <person name="Floudas D."/>
            <person name="Binder M."/>
            <person name="Riley R."/>
            <person name="Barry K."/>
            <person name="Blanchette R.A."/>
            <person name="Henrissat B."/>
            <person name="Martinez A.T."/>
            <person name="Otillar R."/>
            <person name="Spatafora J.W."/>
            <person name="Yadav J.S."/>
            <person name="Aerts A."/>
            <person name="Benoit I."/>
            <person name="Boyd A."/>
            <person name="Carlson A."/>
            <person name="Copeland A."/>
            <person name="Coutinho P.M."/>
            <person name="de Vries R.P."/>
            <person name="Ferreira P."/>
            <person name="Findley K."/>
            <person name="Foster B."/>
            <person name="Gaskell J."/>
            <person name="Glotzer D."/>
            <person name="Gorecki P."/>
            <person name="Heitman J."/>
            <person name="Hesse C."/>
            <person name="Hori C."/>
            <person name="Igarashi K."/>
            <person name="Jurgens J.A."/>
            <person name="Kallen N."/>
            <person name="Kersten P."/>
            <person name="Kohler A."/>
            <person name="Kuees U."/>
            <person name="Kumar T.K.A."/>
            <person name="Kuo A."/>
            <person name="LaButti K."/>
            <person name="Larrondo L.F."/>
            <person name="Lindquist E."/>
            <person name="Ling A."/>
            <person name="Lombard V."/>
            <person name="Lucas S."/>
            <person name="Lundell T."/>
            <person name="Martin R."/>
            <person name="McLaughlin D.J."/>
            <person name="Morgenstern I."/>
            <person name="Morin E."/>
            <person name="Murat C."/>
            <person name="Nagy L.G."/>
            <person name="Nolan M."/>
            <person name="Ohm R.A."/>
            <person name="Patyshakuliyeva A."/>
            <person name="Rokas A."/>
            <person name="Ruiz-Duenas F.J."/>
            <person name="Sabat G."/>
            <person name="Salamov A."/>
            <person name="Samejima M."/>
            <person name="Schmutz J."/>
            <person name="Slot J.C."/>
            <person name="St John F."/>
            <person name="Stenlid J."/>
            <person name="Sun H."/>
            <person name="Sun S."/>
            <person name="Syed K."/>
            <person name="Tsang A."/>
            <person name="Wiebenga A."/>
            <person name="Young D."/>
            <person name="Pisabarro A."/>
            <person name="Eastwood D.C."/>
            <person name="Martin F."/>
            <person name="Cullen D."/>
            <person name="Grigoriev I.V."/>
            <person name="Hibbett D.S."/>
        </authorList>
    </citation>
    <scope>NUCLEOTIDE SEQUENCE [LARGE SCALE GENOMIC DNA]</scope>
    <source>
        <strain evidence="3">TFB10046</strain>
    </source>
</reference>
<evidence type="ECO:0000313" key="2">
    <source>
        <dbReference type="EMBL" id="EJD44652.1"/>
    </source>
</evidence>
<proteinExistence type="predicted"/>
<protein>
    <submittedName>
        <fullName evidence="2">Uncharacterized protein</fullName>
    </submittedName>
</protein>
<dbReference type="EMBL" id="JH687770">
    <property type="protein sequence ID" value="EJD44652.1"/>
    <property type="molecule type" value="Genomic_DNA"/>
</dbReference>
<feature type="region of interest" description="Disordered" evidence="1">
    <location>
        <begin position="262"/>
        <end position="348"/>
    </location>
</feature>
<sequence length="348" mass="36503">MSASATASPSVISVAAQPTAVDNAAGAQPPSYGASTAPLGAAGLAAPQTSPPGAADSATGLTTIQLIQEALRHLLVLTQQALTSTATTLEETARLNAEMRDVIRDLRGCIRDLTQLVDHNHDHVVDIESMVSTLAVKLDALGEAFRREGDMTRAEVHSHRVHFGEFIGTLGIRHDRVESTMNELRTGIVAHRDEFLCFAAVVNTFVAADKPAWDSVLQVQGDVATLHLEVNSLAALVKAYLDAHALRSTPYIDPALISMPPSSSSGYSGSSHAPASPPYAPISPTTSFSSQSSGGRREGTLYYPRTDRAPPSTPVVSRTPGRRHSFGEGGHVAQATPSASGYGPAAQN</sequence>
<dbReference type="AlphaFoldDB" id="J0WZC3"/>
<feature type="compositionally biased region" description="Low complexity" evidence="1">
    <location>
        <begin position="282"/>
        <end position="293"/>
    </location>
</feature>